<sequence>MPFPVAVLPYGLQRRLGELSTPNERYHLQVAGGKVSICPPRLQPARNFGRLEFQWKNAKFGIYSYGVGTYRKMRVLPENVVLACYGYLIISGLDEHLLPNDKLDRFVLRPPTLDMFECNIEKRLLEKLPPLTCASVKNLTLNSAMNENVINLEDVLNTFPNVENVVIHNIRLPKKWMAEVLRVKDKKLMQLMLSGFTDEFMFFTYHDLRYFLMTQKKGFRLLLHLHHVTDFELKQAIMKLSKTLDSRFVRNDGLESKGTAVVICYNGNQTGSGTWILPGVDDEI</sequence>
<accession>A0A7E4W7X3</accession>
<organism evidence="1 2">
    <name type="scientific">Panagrellus redivivus</name>
    <name type="common">Microworm</name>
    <dbReference type="NCBI Taxonomy" id="6233"/>
    <lineage>
        <taxon>Eukaryota</taxon>
        <taxon>Metazoa</taxon>
        <taxon>Ecdysozoa</taxon>
        <taxon>Nematoda</taxon>
        <taxon>Chromadorea</taxon>
        <taxon>Rhabditida</taxon>
        <taxon>Tylenchina</taxon>
        <taxon>Panagrolaimomorpha</taxon>
        <taxon>Panagrolaimoidea</taxon>
        <taxon>Panagrolaimidae</taxon>
        <taxon>Panagrellus</taxon>
    </lineage>
</organism>
<evidence type="ECO:0000313" key="2">
    <source>
        <dbReference type="WBParaSite" id="Pan_g7491.t1"/>
    </source>
</evidence>
<dbReference type="WBParaSite" id="Pan_g7491.t1">
    <property type="protein sequence ID" value="Pan_g7491.t1"/>
    <property type="gene ID" value="Pan_g7491"/>
</dbReference>
<proteinExistence type="predicted"/>
<evidence type="ECO:0000313" key="1">
    <source>
        <dbReference type="Proteomes" id="UP000492821"/>
    </source>
</evidence>
<dbReference type="Proteomes" id="UP000492821">
    <property type="component" value="Unassembled WGS sequence"/>
</dbReference>
<keyword evidence="1" id="KW-1185">Reference proteome</keyword>
<protein>
    <submittedName>
        <fullName evidence="2">FBA_2 domain-containing protein</fullName>
    </submittedName>
</protein>
<reference evidence="1" key="1">
    <citation type="journal article" date="2013" name="Genetics">
        <title>The draft genome and transcriptome of Panagrellus redivivus are shaped by the harsh demands of a free-living lifestyle.</title>
        <authorList>
            <person name="Srinivasan J."/>
            <person name="Dillman A.R."/>
            <person name="Macchietto M.G."/>
            <person name="Heikkinen L."/>
            <person name="Lakso M."/>
            <person name="Fracchia K.M."/>
            <person name="Antoshechkin I."/>
            <person name="Mortazavi A."/>
            <person name="Wong G."/>
            <person name="Sternberg P.W."/>
        </authorList>
    </citation>
    <scope>NUCLEOTIDE SEQUENCE [LARGE SCALE GENOMIC DNA]</scope>
    <source>
        <strain evidence="1">MT8872</strain>
    </source>
</reference>
<reference evidence="2" key="2">
    <citation type="submission" date="2020-10" db="UniProtKB">
        <authorList>
            <consortium name="WormBaseParasite"/>
        </authorList>
    </citation>
    <scope>IDENTIFICATION</scope>
</reference>
<dbReference type="AlphaFoldDB" id="A0A7E4W7X3"/>
<name>A0A7E4W7X3_PANRE</name>